<dbReference type="OrthoDB" id="605328at2759"/>
<protein>
    <recommendedName>
        <fullName evidence="2">F-box domain-containing protein</fullName>
    </recommendedName>
</protein>
<dbReference type="SUPFAM" id="SSF101898">
    <property type="entry name" value="NHL repeat"/>
    <property type="match status" value="1"/>
</dbReference>
<name>A0A8T0NV78_PANVG</name>
<dbReference type="InterPro" id="IPR056592">
    <property type="entry name" value="Beta-prop_At3g26010-like"/>
</dbReference>
<keyword evidence="4" id="KW-1185">Reference proteome</keyword>
<dbReference type="AlphaFoldDB" id="A0A8T0NV78"/>
<dbReference type="SMART" id="SM00256">
    <property type="entry name" value="FBOX"/>
    <property type="match status" value="1"/>
</dbReference>
<dbReference type="SUPFAM" id="SSF81383">
    <property type="entry name" value="F-box domain"/>
    <property type="match status" value="1"/>
</dbReference>
<comment type="caution">
    <text evidence="3">The sequence shown here is derived from an EMBL/GenBank/DDBJ whole genome shotgun (WGS) entry which is preliminary data.</text>
</comment>
<evidence type="ECO:0000313" key="4">
    <source>
        <dbReference type="Proteomes" id="UP000823388"/>
    </source>
</evidence>
<evidence type="ECO:0000313" key="3">
    <source>
        <dbReference type="EMBL" id="KAG2551056.1"/>
    </source>
</evidence>
<dbReference type="InterPro" id="IPR001810">
    <property type="entry name" value="F-box_dom"/>
</dbReference>
<dbReference type="Proteomes" id="UP000823388">
    <property type="component" value="Chromosome 9K"/>
</dbReference>
<dbReference type="EMBL" id="CM029053">
    <property type="protein sequence ID" value="KAG2551056.1"/>
    <property type="molecule type" value="Genomic_DNA"/>
</dbReference>
<dbReference type="InterPro" id="IPR055290">
    <property type="entry name" value="At3g26010-like"/>
</dbReference>
<evidence type="ECO:0000256" key="1">
    <source>
        <dbReference type="SAM" id="MobiDB-lite"/>
    </source>
</evidence>
<reference evidence="3" key="1">
    <citation type="submission" date="2020-05" db="EMBL/GenBank/DDBJ databases">
        <title>WGS assembly of Panicum virgatum.</title>
        <authorList>
            <person name="Lovell J.T."/>
            <person name="Jenkins J."/>
            <person name="Shu S."/>
            <person name="Juenger T.E."/>
            <person name="Schmutz J."/>
        </authorList>
    </citation>
    <scope>NUCLEOTIDE SEQUENCE</scope>
    <source>
        <strain evidence="3">AP13</strain>
    </source>
</reference>
<sequence length="396" mass="43377">MEGPDSKKGRGPAAATGAAAGGGSGLTDGLIVDILSRAPVKSICRFKCVSPSWRALISHPDSRKKLPQTLAGFFYFDEFDSCEFVSLAEPPPPRWIGRLRLPSLSDFAFLPANTGGGALDCCNGLVLLNSRSASASVSEPPASYVVCNPATERWTAVPPVPEQTQAGKICISSILCFDPAVSPHFHVVRLLQADEDDGFTEDNLFEGFEIYSSETGGWAFHPQSSGWSPPSHWSRRTYFNGSLHFITGDQRAIAALDMDGQTRRIIPVPRTKEVELVGHSQGRLFFANRDDRNAHKLSVYVLEDHGRWTLKHCVNTSGLFPGEDEYLQSGLLVGVAAIHPHCNSVFLFDSLQGRLMFYNMDSRTVRVIRSVSESCLWSFVPYAPLHMETSALENGN</sequence>
<dbReference type="PANTHER" id="PTHR35546">
    <property type="entry name" value="F-BOX PROTEIN INTERACTION DOMAIN PROTEIN-RELATED"/>
    <property type="match status" value="1"/>
</dbReference>
<dbReference type="Pfam" id="PF24750">
    <property type="entry name" value="b-prop_At3g26010-like"/>
    <property type="match status" value="1"/>
</dbReference>
<dbReference type="InterPro" id="IPR036047">
    <property type="entry name" value="F-box-like_dom_sf"/>
</dbReference>
<feature type="domain" description="F-box" evidence="2">
    <location>
        <begin position="26"/>
        <end position="66"/>
    </location>
</feature>
<evidence type="ECO:0000259" key="2">
    <source>
        <dbReference type="SMART" id="SM00256"/>
    </source>
</evidence>
<gene>
    <name evidence="3" type="ORF">PVAP13_9KG369900</name>
</gene>
<feature type="region of interest" description="Disordered" evidence="1">
    <location>
        <begin position="1"/>
        <end position="22"/>
    </location>
</feature>
<proteinExistence type="predicted"/>
<dbReference type="Gene3D" id="1.20.1280.50">
    <property type="match status" value="1"/>
</dbReference>
<accession>A0A8T0NV78</accession>
<organism evidence="3 4">
    <name type="scientific">Panicum virgatum</name>
    <name type="common">Blackwell switchgrass</name>
    <dbReference type="NCBI Taxonomy" id="38727"/>
    <lineage>
        <taxon>Eukaryota</taxon>
        <taxon>Viridiplantae</taxon>
        <taxon>Streptophyta</taxon>
        <taxon>Embryophyta</taxon>
        <taxon>Tracheophyta</taxon>
        <taxon>Spermatophyta</taxon>
        <taxon>Magnoliopsida</taxon>
        <taxon>Liliopsida</taxon>
        <taxon>Poales</taxon>
        <taxon>Poaceae</taxon>
        <taxon>PACMAD clade</taxon>
        <taxon>Panicoideae</taxon>
        <taxon>Panicodae</taxon>
        <taxon>Paniceae</taxon>
        <taxon>Panicinae</taxon>
        <taxon>Panicum</taxon>
        <taxon>Panicum sect. Hiantes</taxon>
    </lineage>
</organism>
<dbReference type="PANTHER" id="PTHR35546:SF40">
    <property type="entry name" value="F-BOX DOMAIN-CONTAINING PROTEIN"/>
    <property type="match status" value="1"/>
</dbReference>
<dbReference type="Pfam" id="PF00646">
    <property type="entry name" value="F-box"/>
    <property type="match status" value="1"/>
</dbReference>